<dbReference type="Proteomes" id="UP000577386">
    <property type="component" value="Unassembled WGS sequence"/>
</dbReference>
<name>A0A7W3NIF2_STRMR</name>
<dbReference type="Pfam" id="PF00550">
    <property type="entry name" value="PP-binding"/>
    <property type="match status" value="5"/>
</dbReference>
<reference evidence="9 10" key="1">
    <citation type="submission" date="2020-08" db="EMBL/GenBank/DDBJ databases">
        <title>Sequencing the genomes of 1000 actinobacteria strains.</title>
        <authorList>
            <person name="Klenk H.-P."/>
        </authorList>
    </citation>
    <scope>NUCLEOTIDE SEQUENCE [LARGE SCALE GENOMIC DNA]</scope>
    <source>
        <strain evidence="9 10">DSM 41827</strain>
    </source>
</reference>
<keyword evidence="6" id="KW-0045">Antibiotic biosynthesis</keyword>
<dbReference type="NCBIfam" id="TIGR01733">
    <property type="entry name" value="AA-adenyl-dom"/>
    <property type="match status" value="5"/>
</dbReference>
<evidence type="ECO:0000313" key="9">
    <source>
        <dbReference type="EMBL" id="MBA9051131.1"/>
    </source>
</evidence>
<feature type="region of interest" description="Disordered" evidence="7">
    <location>
        <begin position="6314"/>
        <end position="6358"/>
    </location>
</feature>
<dbReference type="InterPro" id="IPR020806">
    <property type="entry name" value="PKS_PP-bd"/>
</dbReference>
<gene>
    <name evidence="9" type="ORF">HDA42_000309</name>
</gene>
<feature type="compositionally biased region" description="Basic and acidic residues" evidence="7">
    <location>
        <begin position="140"/>
        <end position="158"/>
    </location>
</feature>
<dbReference type="Pfam" id="PF00501">
    <property type="entry name" value="AMP-binding"/>
    <property type="match status" value="5"/>
</dbReference>
<comment type="similarity">
    <text evidence="2">Belongs to the ATP-dependent AMP-binding enzyme family.</text>
</comment>
<dbReference type="InterPro" id="IPR009081">
    <property type="entry name" value="PP-bd_ACP"/>
</dbReference>
<dbReference type="GeneID" id="93978844"/>
<keyword evidence="10" id="KW-1185">Reference proteome</keyword>
<dbReference type="NCBIfam" id="NF004282">
    <property type="entry name" value="PRK05691.1"/>
    <property type="match status" value="5"/>
</dbReference>
<dbReference type="GO" id="GO:0003824">
    <property type="term" value="F:catalytic activity"/>
    <property type="evidence" value="ECO:0007669"/>
    <property type="project" value="InterPro"/>
</dbReference>
<evidence type="ECO:0000256" key="7">
    <source>
        <dbReference type="SAM" id="MobiDB-lite"/>
    </source>
</evidence>
<dbReference type="InterPro" id="IPR010071">
    <property type="entry name" value="AA_adenyl_dom"/>
</dbReference>
<comment type="cofactor">
    <cofactor evidence="1">
        <name>pantetheine 4'-phosphate</name>
        <dbReference type="ChEBI" id="CHEBI:47942"/>
    </cofactor>
</comment>
<dbReference type="Pfam" id="PF00668">
    <property type="entry name" value="Condensation"/>
    <property type="match status" value="7"/>
</dbReference>
<dbReference type="InterPro" id="IPR045851">
    <property type="entry name" value="AMP-bd_C_sf"/>
</dbReference>
<keyword evidence="4" id="KW-0597">Phosphoprotein</keyword>
<accession>A0A7W3NIF2</accession>
<dbReference type="Gene3D" id="3.30.300.30">
    <property type="match status" value="5"/>
</dbReference>
<dbReference type="InterPro" id="IPR025110">
    <property type="entry name" value="AMP-bd_C"/>
</dbReference>
<keyword evidence="3" id="KW-0596">Phosphopantetheine</keyword>
<dbReference type="InterPro" id="IPR023213">
    <property type="entry name" value="CAT-like_dom_sf"/>
</dbReference>
<dbReference type="SUPFAM" id="SSF56801">
    <property type="entry name" value="Acetyl-CoA synthetase-like"/>
    <property type="match status" value="5"/>
</dbReference>
<dbReference type="FunFam" id="1.10.1200.10:FF:000016">
    <property type="entry name" value="Non-ribosomal peptide synthase"/>
    <property type="match status" value="1"/>
</dbReference>
<dbReference type="NCBIfam" id="TIGR01720">
    <property type="entry name" value="NRPS-para261"/>
    <property type="match status" value="3"/>
</dbReference>
<dbReference type="InterPro" id="IPR020845">
    <property type="entry name" value="AMP-binding_CS"/>
</dbReference>
<dbReference type="Pfam" id="PF13193">
    <property type="entry name" value="AMP-binding_C"/>
    <property type="match status" value="5"/>
</dbReference>
<dbReference type="FunFam" id="3.30.300.30:FF:000010">
    <property type="entry name" value="Enterobactin synthetase component F"/>
    <property type="match status" value="2"/>
</dbReference>
<organism evidence="9 10">
    <name type="scientific">Streptomyces murinus</name>
    <dbReference type="NCBI Taxonomy" id="33900"/>
    <lineage>
        <taxon>Bacteria</taxon>
        <taxon>Bacillati</taxon>
        <taxon>Actinomycetota</taxon>
        <taxon>Actinomycetes</taxon>
        <taxon>Kitasatosporales</taxon>
        <taxon>Streptomycetaceae</taxon>
        <taxon>Streptomyces</taxon>
    </lineage>
</organism>
<proteinExistence type="inferred from homology"/>
<dbReference type="Gene3D" id="2.30.38.10">
    <property type="entry name" value="Luciferase, Domain 3"/>
    <property type="match status" value="3"/>
</dbReference>
<dbReference type="InterPro" id="IPR042099">
    <property type="entry name" value="ANL_N_sf"/>
</dbReference>
<dbReference type="CDD" id="cd19543">
    <property type="entry name" value="DCL_NRPS"/>
    <property type="match status" value="3"/>
</dbReference>
<dbReference type="PROSITE" id="PS50075">
    <property type="entry name" value="CARRIER"/>
    <property type="match status" value="5"/>
</dbReference>
<protein>
    <submittedName>
        <fullName evidence="9">Amino acid adenylation domain-containing protein/non-ribosomal peptide synthase protein (TIGR01720 family)</fullName>
    </submittedName>
</protein>
<dbReference type="InterPro" id="IPR010060">
    <property type="entry name" value="NRPS_synth"/>
</dbReference>
<feature type="region of interest" description="Disordered" evidence="7">
    <location>
        <begin position="6207"/>
        <end position="6232"/>
    </location>
</feature>
<dbReference type="GO" id="GO:0008610">
    <property type="term" value="P:lipid biosynthetic process"/>
    <property type="evidence" value="ECO:0007669"/>
    <property type="project" value="UniProtKB-ARBA"/>
</dbReference>
<feature type="domain" description="Carrier" evidence="8">
    <location>
        <begin position="1715"/>
        <end position="1789"/>
    </location>
</feature>
<dbReference type="SUPFAM" id="SSF47336">
    <property type="entry name" value="ACP-like"/>
    <property type="match status" value="5"/>
</dbReference>
<dbReference type="Gene3D" id="3.30.559.30">
    <property type="entry name" value="Nonribosomal peptide synthetase, condensation domain"/>
    <property type="match status" value="7"/>
</dbReference>
<dbReference type="CDD" id="cd12117">
    <property type="entry name" value="A_NRPS_Srf_like"/>
    <property type="match status" value="1"/>
</dbReference>
<dbReference type="FunFam" id="3.40.50.980:FF:000001">
    <property type="entry name" value="Non-ribosomal peptide synthetase"/>
    <property type="match status" value="1"/>
</dbReference>
<feature type="domain" description="Carrier" evidence="8">
    <location>
        <begin position="625"/>
        <end position="700"/>
    </location>
</feature>
<dbReference type="CDD" id="cd05930">
    <property type="entry name" value="A_NRPS"/>
    <property type="match status" value="2"/>
</dbReference>
<feature type="compositionally biased region" description="Acidic residues" evidence="7">
    <location>
        <begin position="6335"/>
        <end position="6349"/>
    </location>
</feature>
<comment type="caution">
    <text evidence="9">The sequence shown here is derived from an EMBL/GenBank/DDBJ whole genome shotgun (WGS) entry which is preliminary data.</text>
</comment>
<dbReference type="FunFam" id="2.30.38.10:FF:000001">
    <property type="entry name" value="Non-ribosomal peptide synthetase PvdI"/>
    <property type="match status" value="4"/>
</dbReference>
<evidence type="ECO:0000256" key="3">
    <source>
        <dbReference type="ARBA" id="ARBA00022450"/>
    </source>
</evidence>
<evidence type="ECO:0000256" key="1">
    <source>
        <dbReference type="ARBA" id="ARBA00001957"/>
    </source>
</evidence>
<dbReference type="PANTHER" id="PTHR45527">
    <property type="entry name" value="NONRIBOSOMAL PEPTIDE SYNTHETASE"/>
    <property type="match status" value="1"/>
</dbReference>
<feature type="compositionally biased region" description="Basic and acidic residues" evidence="7">
    <location>
        <begin position="227"/>
        <end position="240"/>
    </location>
</feature>
<dbReference type="CDD" id="cd19534">
    <property type="entry name" value="E_NRPS"/>
    <property type="match status" value="3"/>
</dbReference>
<dbReference type="RefSeq" id="WP_182774527.1">
    <property type="nucleotide sequence ID" value="NZ_CP046623.1"/>
</dbReference>
<dbReference type="PROSITE" id="PS00012">
    <property type="entry name" value="PHOSPHOPANTETHEINE"/>
    <property type="match status" value="5"/>
</dbReference>
<feature type="region of interest" description="Disordered" evidence="7">
    <location>
        <begin position="140"/>
        <end position="245"/>
    </location>
</feature>
<dbReference type="SMART" id="SM00823">
    <property type="entry name" value="PKS_PP"/>
    <property type="match status" value="5"/>
</dbReference>
<dbReference type="GO" id="GO:0005737">
    <property type="term" value="C:cytoplasm"/>
    <property type="evidence" value="ECO:0007669"/>
    <property type="project" value="TreeGrafter"/>
</dbReference>
<dbReference type="NCBIfam" id="NF003417">
    <property type="entry name" value="PRK04813.1"/>
    <property type="match status" value="7"/>
</dbReference>
<dbReference type="PANTHER" id="PTHR45527:SF1">
    <property type="entry name" value="FATTY ACID SYNTHASE"/>
    <property type="match status" value="1"/>
</dbReference>
<feature type="domain" description="Carrier" evidence="8">
    <location>
        <begin position="6230"/>
        <end position="6304"/>
    </location>
</feature>
<dbReference type="GO" id="GO:0043041">
    <property type="term" value="P:amino acid activation for nonribosomal peptide biosynthetic process"/>
    <property type="evidence" value="ECO:0007669"/>
    <property type="project" value="TreeGrafter"/>
</dbReference>
<dbReference type="GO" id="GO:0072330">
    <property type="term" value="P:monocarboxylic acid biosynthetic process"/>
    <property type="evidence" value="ECO:0007669"/>
    <property type="project" value="UniProtKB-ARBA"/>
</dbReference>
<feature type="domain" description="Carrier" evidence="8">
    <location>
        <begin position="3222"/>
        <end position="3296"/>
    </location>
</feature>
<evidence type="ECO:0000256" key="4">
    <source>
        <dbReference type="ARBA" id="ARBA00022553"/>
    </source>
</evidence>
<evidence type="ECO:0000313" key="10">
    <source>
        <dbReference type="Proteomes" id="UP000577386"/>
    </source>
</evidence>
<dbReference type="SUPFAM" id="SSF52777">
    <property type="entry name" value="CoA-dependent acyltransferases"/>
    <property type="match status" value="14"/>
</dbReference>
<feature type="region of interest" description="Disordered" evidence="7">
    <location>
        <begin position="1"/>
        <end position="29"/>
    </location>
</feature>
<evidence type="ECO:0000259" key="8">
    <source>
        <dbReference type="PROSITE" id="PS50075"/>
    </source>
</evidence>
<dbReference type="Gene3D" id="3.40.50.12780">
    <property type="entry name" value="N-terminal domain of ligase-like"/>
    <property type="match status" value="3"/>
</dbReference>
<dbReference type="FunFam" id="1.10.1200.10:FF:000005">
    <property type="entry name" value="Nonribosomal peptide synthetase 1"/>
    <property type="match status" value="3"/>
</dbReference>
<dbReference type="GO" id="GO:0031177">
    <property type="term" value="F:phosphopantetheine binding"/>
    <property type="evidence" value="ECO:0007669"/>
    <property type="project" value="InterPro"/>
</dbReference>
<dbReference type="InterPro" id="IPR036736">
    <property type="entry name" value="ACP-like_sf"/>
</dbReference>
<dbReference type="Gene3D" id="1.10.1200.10">
    <property type="entry name" value="ACP-like"/>
    <property type="match status" value="5"/>
</dbReference>
<dbReference type="InterPro" id="IPR006162">
    <property type="entry name" value="Ppantetheine_attach_site"/>
</dbReference>
<keyword evidence="5" id="KW-0677">Repeat</keyword>
<feature type="compositionally biased region" description="Basic and acidic residues" evidence="7">
    <location>
        <begin position="186"/>
        <end position="195"/>
    </location>
</feature>
<dbReference type="PROSITE" id="PS00455">
    <property type="entry name" value="AMP_BINDING"/>
    <property type="match status" value="5"/>
</dbReference>
<dbReference type="Gene3D" id="3.30.559.10">
    <property type="entry name" value="Chloramphenicol acetyltransferase-like domain"/>
    <property type="match status" value="7"/>
</dbReference>
<dbReference type="GO" id="GO:0044550">
    <property type="term" value="P:secondary metabolite biosynthetic process"/>
    <property type="evidence" value="ECO:0007669"/>
    <property type="project" value="UniProtKB-ARBA"/>
</dbReference>
<sequence length="6358" mass="679829">MTDPHDKPASAPALPRSGPTGVAESSTTGAHPMLGELFAAWVARTPDAPALTDGRRTWTYRQLADRADRLAAHLIRRGAGPDRVVALVLPRSMELIAAELAVSRAGAAFLPVDPGYPAERRALMLADAAPAVTLDDKGRVGEVLDGRDGAEPAGERDGGPVAGARADDSASAVTLDVPGRVGASADARDDAEPVGERGGGPVAGVRADDSAPGVTLDASGRVGASPDARDGAEAARERDGGSVAGARAGADSAAYVIYTSGSTGTPKGVTVTHRGIGGFVTAAAERYAVGPGDRVLQFSSPSFDASVLELFISVLCGATLVVPPHGPWLGDELAAVLDEHRITHALIPPAALATLPGPETGTGRHLRTLIVGAEACPAGLVDTWAPGRRMINSYGPTEATIVATWTGPLTAGRGTPTIGDALPHTRAYVLDPEMRPVPPGTDGELFVGGDAVARGYLGRPGLTATRFIPDPFGPAGARLYRTGDRARRTPDGELEFLGRLDRQVKIRGFRIEPGEIEAALRRAGAVGEAVVVVREDEPGHQRLVGYVTPAGQRPATAPDPAAPLPRPSHPLDPAALRAAVAARLPAHMVPAAVVVLDRMPLTPQNKIDRRALPAPERTAAAGHLAPRTDEERALAAIWSDVLGVAEVGVTDDFFDLGGESILAARTLSRIRDELGVRLTVRDVFSARTIAALAPLLADPSAAAPTEPIPPAPHEAGLPLSSAQRRLWYLDELSAGGTEYNTGVSLRLRGALDPDALRRSLHRLAARHAALRTTFATADGQALQRIAAEPDLPLRTADVGDLPPARRAEAAEALLTEELGRPHDLAAGPLTRALLVRLADEDHLLLLAQHHIVTDGWSVGILTRELAALYHAETTGEPDGLPRPGVQYPDFAVWERRQRTSGADTADLAYWKRHLAGLQHLELPADRPRPAVRTTAGAAHRHALPAELVTRLRQLATGRGTTVFTLFAGAAALLFARYSGQRDIAFGTVTTGRARRELEDVAGFFANTVVLRGEVDERATVDRFVESMRTTVLDAFAHDGVPFDRVVEELAPPRDPSRTPLVQVLVVQQTALPVPPRAGGLRLAEHPLPRPAARFDLVLEFTPDAAGGCVLTAEFNMDLFEAATAARLTAHLHRLLEGMADGPGRPLAELPMLSAEEQRTLVDTWNPPARRSASTGHGTLPELFHAQAARTPDRTAVVRGTTRLDYGEVARRANRLARLLIARGAGPETLVALCLPRSADLVPVLWAVLTSGAAYLPVDPGYPVERIRLMLGDARPTLVLATRETAAALPDDCAPLLLDECDEAVWADEAEQADAAAQVDHSARADDAARADTQLDDAACPDRELTDADRIRPLLPDHPAYVIYTSGSTGRPKGVVVTHRGVAALAAWAGERFGTTGLGHVVASTSLNFDVSVFELLCPLTAGGTVEVVADLPALADGAGPRHAGLLSGVPSVVSRLVAGGTAPLTADTVVLAGEALPAQTVHDLRAAMPAARIANIYGPTEATVYATAWFAGDRLPDQAPPIGEPVALTRAYVLDGRLRPQPVGVTGELYLGGCGLARGYLRRPALTAARFVADPFGAPGERMYRTGDLVRRAADGRLEYVGRIDQQVKVRGFRIELGEVEEALRGCAGVAEAAATAVTGEGEDHRRLVGYVVPAAGEPVEPEAVRRELGRTLPDYMVPATVVVLASLPLSPNGKVDRGRLPDPGPAVRAVRHVAPRTPTERTLAAIWAEVLRAERIGVDDNFFELGGDSILSIQVVARARQDGLALTSRDVYQHQTVAALARCADAAGRLHEAAPAPEEATGTAPLTPIQHWLFGADVRDAGHFSQALSVQVPDDLDAAALEDALNDLAGHHDALRSRFADTGGQGREAVWFIDERMPRIRLARHTGPDTDTPHFGPFDLARGPLLRAVLHDSGPGRAAVLHLAIHHLVVDGVSWRVLLEDLDRAYRARRTGADGAAALPAKSSPLRQWARRLAAHAAAGGFEDERPYWARAVPDTEPAVPAGPEHGANTYASQRAFTLRLAPEDTSVLLHTLPDTYRTRINDVLLSALGRALCAWSGRDRVVVDVEGHGREELFPELDISRTVGWFTTRYPVALAVPGEDDWDAVLKRVKEQLRAIPRHGLGHDALRHLAGPGGDPGTSDAQISFNYLGRMGASAAPDGLYRGTVRPLELDADPAAERPHALEVVGQLVDEQLEFTWFYSDRLHAEDTVGELAGRFADALADLARFAARPGAAGRTPSDFPLARLDQDAVDRLTGTDPAAVADILPLTPTQAGMLFHGLSQDDRGVYFQQLTFVLDGVDEPGALAAAWQRVTDCAEVLRGRVVWQDVPEPLLVVRRHVAVPVTHLDWRDLTEEERRTRLDDVLDRDRAEGIDLGRAPLQRLLLARVSDTAVRVVWSFHHLLLDGWSLFQVLSDVFALHGGAGPDALPDRPPYRDYVGWLRARDTAEAERHWRHRLAGLTEATPLPYDREPRESHRAESTHAVRATLPEAASRALEELARTSGLTLNTLVQGAWALLLARQSGRGEVVFGTTVSGRPPELPGADAMTGLFITTLPTRAAVPGHGTLLDWLRALQHEQSEDRRYDHLPLTRLRALTELPERVGLFDSIVVFENYPVDDGLAAAHGLRLSGLEGIETTNYPLSLTAYPGQELTLRLGYDPDLFDAGTAERLAEYLTVLLTGMPDGTRRPPTRLPLLATDRGEQVLRAWNGTATDRPAATVADLFAAQVRRTPDAIALEAADEHLTYAELDARAARLAARLTGLGVRPERPVGVLMDRSLALVVAQLALVRTGGVYVPLDGRAPAERLRRMLAEAGADLLLTDAAWAETARAVLPGEGVLRADGTPDADGPVPAPAAPAVHPDNIQYLMFTSGSTGTPKGVAVRQRDVAALALDRAFTGHDRVLVHSPHAFDAATYEVWVPLLRGGTAVLAPPTDLDTAQVRRAVTEQRVSCLWLTAGLFRLLAQEDPGCLRGAREVWTGGEAVPGAVVRRVLDACPGLTVMDGYGPTETTTFATRRAFRAGDPLPAVLPIGRPLDDTRVYVLDAALQPQPPGIPGELYIAGAGLARGYAGRPGATAARYLADPFGPPGERMYRTGDIVRWSADGELHFVGRADDQIKIRGFRVEPAEIEARLTAHPAVAEAVVSLYQDAGRKRLAAHLVPAPGAEVPAAAALRAHLADGLPDYMLPAAFVTVSELPLTVNGKVDRRRLPAPDWGAGAESAHRAPSTETERLLAGIWAELLGVERVGVDDNFFMLGGDSILSIQVVSRARAAGLTLTPRDLFRHPTVAELAAADGSTAPAVTGTAPVSGAADLTPIQHWFLDPRPEHADFFDQSVVIEAAGPVDEDALRRALTALWTQHDALRARFTNDADGTWRQDVPAADAPAPDLLQVHDPRAEEFVTAAAHAGLRLDTGPLFTARLFTADGTRPARLLLVAHHLVVDGVSWRILLEDLETAYRQALTAEPVRLPARTTSARAWVRRLREHADTFAARLDHWERAARHCADPLPVDGTGGNTMADVREVTVRLDRDRTDALLRRVPGVYRTRVDDVLLTALGRVLADWTGHGTVAVGLEGHGREDQLFEDIDLSRTVGWFTSLFPVALTVPPGDWGTALKTVKEQLRAVPDRGLGYGVLRHLVRDARLTGAPEPAISFNYLGRFDWSGAGGTLVGAVPGGLGGAEAPGTRRPHLLDVVARVEDDRLEITWYYSAGRHHEDTVTALAEGVLRALGDIVAHCARPEAGGRTPSDFPLARLDQTAVDRVAGTGRDVADIYPLTPMQAGMLFHSLLDPAGRTYVNQVQLVLNGVTDPEALAAAWQHTADANPVLRTHLVWEETPQPLQVVRHRAAVPVTHHDWSGRAPDDCADDLERLLAADREQGIDLGSAPLMRLTLIRLAPDRVRLVWTFHHVLLDGWSAAQVFDEVCERYAALTSGRRPRPTERRPFAEYLRWLAGQDTDRAERHWRAALAGFQAPTELPRDRRPAEAHRASSCDTVRTTLAPDVSARLRETAQRSGLTLNTIIQGAWALLLSRYGGGTDVVFGTTVSGRPAELPGVTSMVGLFINTLPTRARVDGERPLLDWLRELQAAQSEARRHDFVSLAQLQSWSEVPGGTSLFDSIVVFENYPFDEHALARHGLSMEQERDLEPTNYALSVVVAPGDTLAVNLDYDPDAFDATTVRALGESLRTLLTGMADDPRRTLAELPLLDAAGARALVDRLGGPVAAPPHGTLPEAFRRQAERTPDAVAVRHADQCLTYAELDARANRLARRLIAAGAGPERFVALCLPRTADLIVALLAVLKSGAGYLPVDPQYPAERVAFLFEDVRPDAVITAAATAGRLPEGPCTRILLDEEPDPRVPDTPVGDAERRTALLPGHPAYVIHTSGSTGRPKGVVVSHASVLALTDWAAAEFTGRGLAHVIASTSLNFDVSVFEIFSPLLSGGCVEVVRDLLALAERPRPWRAGLLSAVPSALDRLLAEDAVQVTADTVVLAGEGLPARTVRRVRDAVPGSEVRNIYGPTEATVYATAFTCDPADPDRDPPIGRPLGGARAYVLDERMRPVPVGAPGELFLAGTGVARGYLRRPGLTATRFLPDPFGPVGSRMYRTGDRVRWTADGELVYLGRGDDQVKVRGFRIELGEVEAALARHPAVAGAAARVVEQDGHRRLIGYAVPRAAGLPDPAELRAFLAGSLPDHLVPALVLPLERLPLGATGKLDRRALPAPEWAAPATGTGAGRPPHTEAEHTLAAIWSEVLGVPEVGADDNYFMLGGDSILGIQIVSAARRAGLALNPRHLFTHQTLAELAAAAEKLPDRAASAGAEQGPVTGESPLTPVQHWLLDTLTGDPAHFSQTVSFELAEDPDESVLRAALGAVLEHHDTLRHRFEATGDGRWRQYGTAPGDTAVHLEVRRDAEPRAVAAALGAGFDLAHGPLLRAALCRTGGAGRPVLLLAAHHLVVDAVSWRLILEDLESAYRALGDGARPELGAKSTSFQAWARRLAEHTGAGGFDAELAHWRGVGTGTTLPADHTGGANTVAVEESLTAGLDAEETRRLLQDVPDVYRTRVNDVLLTALGRVLARWTGRDRVAVTLEGHGREELFADTDLARTTGWFTTVYPVALDVPRDADTGTVLKSVKENLRAVPNGGLGYGALRHLHPTAGAALPGLPQVCFNYLGRQDRTPATGGLLGAPHGDGLTGGMDRAADRPYLLDVLGRVTGDRLEFTWSYSREVHRPETVARLAAELADELRAIVRHCAEPGAGGRTPSDFPLAPLDQTALDRLVGSGTDVGDVYPLTPTQTGMVMHGLDEAEHGLYVEQITFVADGAHDPGTLAAAWQHVVDRTPVLRTSVALHGVPVPLQIVHRDVVLPVTEHDWSALPADRREAELERLLAGERARGLALERAPLLRLALVRLGPDAVRVVWTFHHVLLDGWSVFHVLADVLAAHEALARGERPRLPERRPFADYAAWLAARGTGPAEDHWRGVLSGLRTPTPLPYDRRPVPGTTARSDTWLSQRLGTEETRGLQEFARRHRLTLNTLVQGAWALLLARWSGEPEVCFGTTVSGRPADLPGADTITGLFITTLPARIAVDGGAPAAGWLRAVQEARAEDRRHDHLPLNALRALTELPSETGLFDSLVVFENYPVGDATAGAHGLALRDLDAREATNYPLTVVVSPGDRLAVELGYDPRCFDADTADSLAAQLLHTLHALAGTDGTARLDGLDVLPPAQRERLLRGPSRPEPAEVPARTLPALVEAAVDRRPDAPALAAPGSLLTFAEVEARADRLAHRLIARGAGPGDIVALLLPRSVDMVLAQLAVTKAGAAFLPVDPAYPEERIALMLRDAAPALTLDAKEIAGLLAAPPDEVPGHRPGDADRRRPLDLDDPAYVIYTSGSTGTPKGVVVTHRGLAAFSAAEAAHYQVAEGDRVLAFATPSFDASVLELCMALPHGARLVVPRPGPLLGAELADLLRAERITHTLLPPAALATLPAGTPGTLPDLKTLIVGAEACGADLVARWAPHHRMVNSYGPTEATVVATWSAPLTADGGAPPIGRPLPATGAYVLDARLRPVPAGVPGELWLSGPVLARGYLGRPGLTAARFRADPFGPPGTRMYRTGDLVRRDSGGELHYLGRTDHQLKLRGHRIEAGEVEATLVRHPDVLDAVVTVREDEPGLPRLVAHLLTAPGAESPTPTELRSLAARFLPGHMIPSAFVALDRFPLTENGKTDRAALPAPAPAKERDRPEYVAPRTPTEEALADIWEETLGTSVGAEDDYFLLGGDSMRALLIASRANDAFAITLTPRDVLVSRTVAALALLVEEQILSEFEDAAYGDADADQGTGRDADDGHGTGYDDPDDQGTGPDDEDAALGGNDHER</sequence>
<evidence type="ECO:0000256" key="2">
    <source>
        <dbReference type="ARBA" id="ARBA00006432"/>
    </source>
</evidence>
<feature type="domain" description="Carrier" evidence="8">
    <location>
        <begin position="4727"/>
        <end position="4801"/>
    </location>
</feature>
<dbReference type="InterPro" id="IPR000873">
    <property type="entry name" value="AMP-dep_synth/lig_dom"/>
</dbReference>
<dbReference type="InterPro" id="IPR001242">
    <property type="entry name" value="Condensation_dom"/>
</dbReference>
<evidence type="ECO:0000256" key="6">
    <source>
        <dbReference type="ARBA" id="ARBA00023194"/>
    </source>
</evidence>
<dbReference type="GO" id="GO:0017000">
    <property type="term" value="P:antibiotic biosynthetic process"/>
    <property type="evidence" value="ECO:0007669"/>
    <property type="project" value="UniProtKB-KW"/>
</dbReference>
<dbReference type="FunFam" id="3.40.50.12780:FF:000012">
    <property type="entry name" value="Non-ribosomal peptide synthetase"/>
    <property type="match status" value="2"/>
</dbReference>
<evidence type="ECO:0000256" key="5">
    <source>
        <dbReference type="ARBA" id="ARBA00022737"/>
    </source>
</evidence>
<dbReference type="CDD" id="cd19531">
    <property type="entry name" value="LCL_NRPS-like"/>
    <property type="match status" value="1"/>
</dbReference>
<dbReference type="EMBL" id="JACJIJ010000002">
    <property type="protein sequence ID" value="MBA9051131.1"/>
    <property type="molecule type" value="Genomic_DNA"/>
</dbReference>
<dbReference type="FunFam" id="3.30.300.30:FF:000015">
    <property type="entry name" value="Nonribosomal peptide synthase SidD"/>
    <property type="match status" value="1"/>
</dbReference>
<dbReference type="Gene3D" id="3.40.50.980">
    <property type="match status" value="6"/>
</dbReference>